<evidence type="ECO:0000313" key="1">
    <source>
        <dbReference type="EMBL" id="PIQ89614.1"/>
    </source>
</evidence>
<dbReference type="AlphaFoldDB" id="A0A2H0M119"/>
<comment type="caution">
    <text evidence="1">The sequence shown here is derived from an EMBL/GenBank/DDBJ whole genome shotgun (WGS) entry which is preliminary data.</text>
</comment>
<name>A0A2H0M119_9BACT</name>
<dbReference type="SUPFAM" id="SSF53756">
    <property type="entry name" value="UDP-Glycosyltransferase/glycogen phosphorylase"/>
    <property type="match status" value="1"/>
</dbReference>
<dbReference type="GO" id="GO:0016020">
    <property type="term" value="C:membrane"/>
    <property type="evidence" value="ECO:0007669"/>
    <property type="project" value="InterPro"/>
</dbReference>
<dbReference type="InterPro" id="IPR007554">
    <property type="entry name" value="Glycerophosphate_synth"/>
</dbReference>
<evidence type="ECO:0008006" key="3">
    <source>
        <dbReference type="Google" id="ProtNLM"/>
    </source>
</evidence>
<accession>A0A2H0M119</accession>
<gene>
    <name evidence="1" type="ORF">COV72_02015</name>
</gene>
<organism evidence="1 2">
    <name type="scientific">Candidatus Ghiorseimicrobium undicola</name>
    <dbReference type="NCBI Taxonomy" id="1974746"/>
    <lineage>
        <taxon>Bacteria</taxon>
        <taxon>Pseudomonadati</taxon>
        <taxon>Candidatus Omnitrophota</taxon>
        <taxon>Candidatus Ghiorseimicrobium</taxon>
    </lineage>
</organism>
<dbReference type="Gene3D" id="3.40.50.12580">
    <property type="match status" value="1"/>
</dbReference>
<dbReference type="GO" id="GO:0047355">
    <property type="term" value="F:CDP-glycerol glycerophosphotransferase activity"/>
    <property type="evidence" value="ECO:0007669"/>
    <property type="project" value="InterPro"/>
</dbReference>
<protein>
    <recommendedName>
        <fullName evidence="3">UDP-N-acetylglucosamine 2-epimerase domain-containing protein</fullName>
    </recommendedName>
</protein>
<evidence type="ECO:0000313" key="2">
    <source>
        <dbReference type="Proteomes" id="UP000229641"/>
    </source>
</evidence>
<dbReference type="InterPro" id="IPR043148">
    <property type="entry name" value="TagF_C"/>
</dbReference>
<proteinExistence type="predicted"/>
<dbReference type="Pfam" id="PF04464">
    <property type="entry name" value="Glyphos_transf"/>
    <property type="match status" value="1"/>
</dbReference>
<sequence length="625" mass="71539">MERYSITHMHWKKKVRDFLKEKPDGKTAILVNLKSSTGAVYDFIKALDSQSQERPLMVFFNIQVPHEFRKLNLPVKSSEDYLTYEEYRGIDDYVFNELSRSWYGYKGITDYDGMALGRIFEYDFQKYLIPRIKNLTVIGNLVKSESIKRLIVIEDTSELFAPARAYAGSRNMPILGASFNKGIFLRLKIMVRTAAENFLSNCLDRIAFSKIKSDSAGRKAVILDSKLCESLGNCDKGLYFLPCLLEKGIKARFNLFKKKIPYLSFDFTKNASIGEARKLYYKKWQGLKGDAIFRNFFKYKETDLWSVVYPKLSDFFTSYIPAALGNFAILDSLSKKTPLGVVALRNDVKATEKTIVLSLGRKNIASLVMQHGILAEANGHNILLADKFSAWGKASLDWYAGFGNSIKKFTITGNPRFDKLSSWKPDFSRKNLCDKLNLDENKKIVLFVTQQINKFSSFWSDDLFLVMAEKILDSLKDISYAQLIIKADPYEDIAPYKILTNEKHGTGVICLKYFDIYTLIYFCDLVITLDSTAALEAMIMDKPVITLNITKRKDRVPYADKAAAVGVYNSEDIEAAVEKIFSDNAIQERLRFGRKKFLEDYTYRLDNESTGRVRNLLESLVLPKK</sequence>
<dbReference type="EMBL" id="PCWA01000030">
    <property type="protein sequence ID" value="PIQ89614.1"/>
    <property type="molecule type" value="Genomic_DNA"/>
</dbReference>
<dbReference type="Proteomes" id="UP000229641">
    <property type="component" value="Unassembled WGS sequence"/>
</dbReference>
<reference evidence="1 2" key="1">
    <citation type="submission" date="2017-09" db="EMBL/GenBank/DDBJ databases">
        <title>Depth-based differentiation of microbial function through sediment-hosted aquifers and enrichment of novel symbionts in the deep terrestrial subsurface.</title>
        <authorList>
            <person name="Probst A.J."/>
            <person name="Ladd B."/>
            <person name="Jarett J.K."/>
            <person name="Geller-Mcgrath D.E."/>
            <person name="Sieber C.M."/>
            <person name="Emerson J.B."/>
            <person name="Anantharaman K."/>
            <person name="Thomas B.C."/>
            <person name="Malmstrom R."/>
            <person name="Stieglmeier M."/>
            <person name="Klingl A."/>
            <person name="Woyke T."/>
            <person name="Ryan C.M."/>
            <person name="Banfield J.F."/>
        </authorList>
    </citation>
    <scope>NUCLEOTIDE SEQUENCE [LARGE SCALE GENOMIC DNA]</scope>
    <source>
        <strain evidence="1">CG11_big_fil_rev_8_21_14_0_20_42_13</strain>
    </source>
</reference>